<dbReference type="InterPro" id="IPR029058">
    <property type="entry name" value="AB_hydrolase_fold"/>
</dbReference>
<feature type="chain" id="PRO_5046282035" evidence="1">
    <location>
        <begin position="25"/>
        <end position="677"/>
    </location>
</feature>
<organism evidence="4 5">
    <name type="scientific">Sphingosinicella xenopeptidilytica</name>
    <dbReference type="NCBI Taxonomy" id="364098"/>
    <lineage>
        <taxon>Bacteria</taxon>
        <taxon>Pseudomonadati</taxon>
        <taxon>Pseudomonadota</taxon>
        <taxon>Alphaproteobacteria</taxon>
        <taxon>Sphingomonadales</taxon>
        <taxon>Sphingosinicellaceae</taxon>
        <taxon>Sphingosinicella</taxon>
    </lineage>
</organism>
<dbReference type="Pfam" id="PF00326">
    <property type="entry name" value="Peptidase_S9"/>
    <property type="match status" value="1"/>
</dbReference>
<dbReference type="SUPFAM" id="SSF53474">
    <property type="entry name" value="alpha/beta-Hydrolases"/>
    <property type="match status" value="1"/>
</dbReference>
<gene>
    <name evidence="4" type="ORF">ACFQ00_19525</name>
</gene>
<sequence>MEHKATISVLAVVMALATTSPVSAADKTPLQTTGALVPDCAVQPRWSPGGGIVYARSGEWHLFDPEKGTTAPAAAPAPTAPSRTFKREFWFAGPLDVDELAAPDGSAFASVHDFNVRVRAASGGPARTLTTDGIGDVSWDIGPFAAEGWSPDGSLLFALRYDRSNVFKAPQVRYPGQNEELVMVRQQKAGQPLDRAQPFLLPVAGGEPLRLDVGDTNDRYFVPLGWTTDSTELLFAAINRTFNRIEVLAAGRTGHVRTVMTETGQSFVRMQHEVLFPMSYGFTMLPDGFLWESERDGWNQLYHYDLNGRLVRKLTSSAFPVDEVARFDARSRTVYFTGSRDPERPYDRHLYSVSLDGGTVRQLTDGKGRHDIRFSADGALFIDSYSTVNTPPRHLVRDTDGRIVGTILEADTTQLSATGRPLPEELRLKAADGKTDLYGVLYKPDGFDPGKRYPLVEYVYGGPQLRLTPDRFCPAPGWSSFPQALAQRGYLVLILDARGTPGRSKRFHDAVMGNWGGHVVADHRAALLQLAGERPYIDLARTGVMGRSWGGHFALRLLAEAPDVYKAAVSIVPSFDARAGILYEPYLGLPATNPAVYDEATIFRLAPKVNGPLLLVGTTLDTSTLVDVMKMTDALIDADKKFDLLIFPEQEHQILGHDLDYLQNRIEDFFASALRPE</sequence>
<proteinExistence type="predicted"/>
<evidence type="ECO:0000256" key="1">
    <source>
        <dbReference type="SAM" id="SignalP"/>
    </source>
</evidence>
<name>A0ABW3C7L9_SPHXN</name>
<dbReference type="Proteomes" id="UP001597124">
    <property type="component" value="Unassembled WGS sequence"/>
</dbReference>
<feature type="domain" description="Dipeptidylpeptidase IV N-terminal" evidence="3">
    <location>
        <begin position="102"/>
        <end position="392"/>
    </location>
</feature>
<reference evidence="5" key="1">
    <citation type="journal article" date="2019" name="Int. J. Syst. Evol. Microbiol.">
        <title>The Global Catalogue of Microorganisms (GCM) 10K type strain sequencing project: providing services to taxonomists for standard genome sequencing and annotation.</title>
        <authorList>
            <consortium name="The Broad Institute Genomics Platform"/>
            <consortium name="The Broad Institute Genome Sequencing Center for Infectious Disease"/>
            <person name="Wu L."/>
            <person name="Ma J."/>
        </authorList>
    </citation>
    <scope>NUCLEOTIDE SEQUENCE [LARGE SCALE GENOMIC DNA]</scope>
    <source>
        <strain evidence="5">CCUG 52537</strain>
    </source>
</reference>
<dbReference type="EMBL" id="JBHTIK010000015">
    <property type="protein sequence ID" value="MFD0850528.1"/>
    <property type="molecule type" value="Genomic_DNA"/>
</dbReference>
<keyword evidence="1" id="KW-0732">Signal</keyword>
<dbReference type="Pfam" id="PF00930">
    <property type="entry name" value="DPPIV_N"/>
    <property type="match status" value="1"/>
</dbReference>
<dbReference type="PANTHER" id="PTHR11731">
    <property type="entry name" value="PROTEASE FAMILY S9B,C DIPEPTIDYL-PEPTIDASE IV-RELATED"/>
    <property type="match status" value="1"/>
</dbReference>
<dbReference type="InterPro" id="IPR050278">
    <property type="entry name" value="Serine_Prot_S9B/DPPIV"/>
</dbReference>
<protein>
    <submittedName>
        <fullName evidence="4">DPP IV N-terminal domain-containing protein</fullName>
    </submittedName>
</protein>
<dbReference type="Gene3D" id="3.40.50.1820">
    <property type="entry name" value="alpha/beta hydrolase"/>
    <property type="match status" value="1"/>
</dbReference>
<keyword evidence="5" id="KW-1185">Reference proteome</keyword>
<dbReference type="RefSeq" id="WP_381494981.1">
    <property type="nucleotide sequence ID" value="NZ_JBHTIK010000015.1"/>
</dbReference>
<feature type="domain" description="Peptidase S9 prolyl oligopeptidase catalytic" evidence="2">
    <location>
        <begin position="482"/>
        <end position="674"/>
    </location>
</feature>
<evidence type="ECO:0000259" key="2">
    <source>
        <dbReference type="Pfam" id="PF00326"/>
    </source>
</evidence>
<dbReference type="Gene3D" id="2.140.10.30">
    <property type="entry name" value="Dipeptidylpeptidase IV, N-terminal domain"/>
    <property type="match status" value="1"/>
</dbReference>
<evidence type="ECO:0000313" key="5">
    <source>
        <dbReference type="Proteomes" id="UP001597124"/>
    </source>
</evidence>
<dbReference type="InterPro" id="IPR002469">
    <property type="entry name" value="Peptidase_S9B_N"/>
</dbReference>
<accession>A0ABW3C7L9</accession>
<dbReference type="InterPro" id="IPR001375">
    <property type="entry name" value="Peptidase_S9_cat"/>
</dbReference>
<evidence type="ECO:0000259" key="3">
    <source>
        <dbReference type="Pfam" id="PF00930"/>
    </source>
</evidence>
<evidence type="ECO:0000313" key="4">
    <source>
        <dbReference type="EMBL" id="MFD0850528.1"/>
    </source>
</evidence>
<dbReference type="SUPFAM" id="SSF82171">
    <property type="entry name" value="DPP6 N-terminal domain-like"/>
    <property type="match status" value="1"/>
</dbReference>
<comment type="caution">
    <text evidence="4">The sequence shown here is derived from an EMBL/GenBank/DDBJ whole genome shotgun (WGS) entry which is preliminary data.</text>
</comment>
<feature type="signal peptide" evidence="1">
    <location>
        <begin position="1"/>
        <end position="24"/>
    </location>
</feature>
<dbReference type="PANTHER" id="PTHR11731:SF193">
    <property type="entry name" value="DIPEPTIDYL PEPTIDASE 9"/>
    <property type="match status" value="1"/>
</dbReference>